<dbReference type="InterPro" id="IPR050625">
    <property type="entry name" value="ParA/MinD_ATPase"/>
</dbReference>
<protein>
    <recommendedName>
        <fullName evidence="1">Rv3660c-like CheY-like N-terminal domain-containing protein</fullName>
    </recommendedName>
</protein>
<organism evidence="2 3">
    <name type="scientific">Mycolicibacillus parakoreensis</name>
    <dbReference type="NCBI Taxonomy" id="1069221"/>
    <lineage>
        <taxon>Bacteria</taxon>
        <taxon>Bacillati</taxon>
        <taxon>Actinomycetota</taxon>
        <taxon>Actinomycetes</taxon>
        <taxon>Mycobacteriales</taxon>
        <taxon>Mycobacteriaceae</taxon>
        <taxon>Mycolicibacillus</taxon>
    </lineage>
</organism>
<evidence type="ECO:0000313" key="3">
    <source>
        <dbReference type="Proteomes" id="UP001055200"/>
    </source>
</evidence>
<dbReference type="EMBL" id="CP092365">
    <property type="protein sequence ID" value="ULN54409.1"/>
    <property type="molecule type" value="Genomic_DNA"/>
</dbReference>
<dbReference type="Gene3D" id="3.40.50.300">
    <property type="entry name" value="P-loop containing nucleotide triphosphate hydrolases"/>
    <property type="match status" value="1"/>
</dbReference>
<dbReference type="Pfam" id="PF26563">
    <property type="entry name" value="Rv3660c_N"/>
    <property type="match status" value="1"/>
</dbReference>
<keyword evidence="3" id="KW-1185">Reference proteome</keyword>
<reference evidence="2" key="1">
    <citation type="submission" date="2022-08" db="EMBL/GenBank/DDBJ databases">
        <title>Complete genome sequence of 14 non-tuberculosis mycobacteria type-strains.</title>
        <authorList>
            <person name="Igarashi Y."/>
            <person name="Osugi A."/>
            <person name="Mitarai S."/>
        </authorList>
    </citation>
    <scope>NUCLEOTIDE SEQUENCE</scope>
    <source>
        <strain evidence="2">DSM 45575</strain>
    </source>
</reference>
<dbReference type="PANTHER" id="PTHR43384:SF11">
    <property type="entry name" value="SEPTUM SITE DETERMINING PROTEIN"/>
    <property type="match status" value="1"/>
</dbReference>
<dbReference type="PANTHER" id="PTHR43384">
    <property type="entry name" value="SEPTUM SITE-DETERMINING PROTEIN MIND HOMOLOG, CHLOROPLASTIC-RELATED"/>
    <property type="match status" value="1"/>
</dbReference>
<dbReference type="Proteomes" id="UP001055200">
    <property type="component" value="Chromosome"/>
</dbReference>
<dbReference type="InterPro" id="IPR022521">
    <property type="entry name" value="Rv3660c"/>
</dbReference>
<dbReference type="InterPro" id="IPR027417">
    <property type="entry name" value="P-loop_NTPase"/>
</dbReference>
<proteinExistence type="predicted"/>
<dbReference type="InterPro" id="IPR059050">
    <property type="entry name" value="Rv3660c_N"/>
</dbReference>
<accession>A0ABY3U382</accession>
<name>A0ABY3U382_9MYCO</name>
<dbReference type="NCBIfam" id="TIGR03815">
    <property type="entry name" value="CpaE_hom_Actino"/>
    <property type="match status" value="1"/>
</dbReference>
<sequence length="349" mass="35954">MLADPVLRNEIERIGAAIGVRVVHAEAVPDRRAWSAAAAVILDETAVVGCAHVTSVPFPRRAHVLVVAGAEVPNTTWSAAISLGAQQVLTAPLDEAVLAGALAEAAETVGDDRRDGRVAAVIGGCGGAGASLFSAALAQTASTAMLVDLDPWSGGLDLLMADDLHDQICWPELHLEGGRLAWSTVREALPTRCGAVVLSSARYSHELNAGAVEAVLDAGRRGGATVICDLPRRLTDAAETALGAADLVTVITRCDVRAAAATAALLPVLAARNPNVGLVVRGPAPGGLRATQIAEITAVPVLAAMRAEPRLVGRVEYGRLRLRRNARIAAAARRVLAMLETAGPGGRVE</sequence>
<feature type="domain" description="Rv3660c-like CheY-like N-terminal" evidence="1">
    <location>
        <begin position="2"/>
        <end position="108"/>
    </location>
</feature>
<gene>
    <name evidence="2" type="ORF">MIU77_01640</name>
</gene>
<evidence type="ECO:0000259" key="1">
    <source>
        <dbReference type="Pfam" id="PF26563"/>
    </source>
</evidence>
<evidence type="ECO:0000313" key="2">
    <source>
        <dbReference type="EMBL" id="ULN54409.1"/>
    </source>
</evidence>
<dbReference type="SUPFAM" id="SSF52540">
    <property type="entry name" value="P-loop containing nucleoside triphosphate hydrolases"/>
    <property type="match status" value="1"/>
</dbReference>